<dbReference type="RefSeq" id="WP_378263682.1">
    <property type="nucleotide sequence ID" value="NZ_JBHSIT010000015.1"/>
</dbReference>
<comment type="similarity">
    <text evidence="1">Belongs to the asp23 family.</text>
</comment>
<dbReference type="Proteomes" id="UP001595872">
    <property type="component" value="Unassembled WGS sequence"/>
</dbReference>
<evidence type="ECO:0000256" key="1">
    <source>
        <dbReference type="ARBA" id="ARBA00005721"/>
    </source>
</evidence>
<feature type="region of interest" description="Disordered" evidence="2">
    <location>
        <begin position="121"/>
        <end position="142"/>
    </location>
</feature>
<gene>
    <name evidence="3" type="ORF">ACFPCY_37760</name>
</gene>
<reference evidence="4" key="1">
    <citation type="journal article" date="2019" name="Int. J. Syst. Evol. Microbiol.">
        <title>The Global Catalogue of Microorganisms (GCM) 10K type strain sequencing project: providing services to taxonomists for standard genome sequencing and annotation.</title>
        <authorList>
            <consortium name="The Broad Institute Genomics Platform"/>
            <consortium name="The Broad Institute Genome Sequencing Center for Infectious Disease"/>
            <person name="Wu L."/>
            <person name="Ma J."/>
        </authorList>
    </citation>
    <scope>NUCLEOTIDE SEQUENCE [LARGE SCALE GENOMIC DNA]</scope>
    <source>
        <strain evidence="4">KLKA75</strain>
    </source>
</reference>
<accession>A0ABV9UBW0</accession>
<keyword evidence="4" id="KW-1185">Reference proteome</keyword>
<dbReference type="Pfam" id="PF03780">
    <property type="entry name" value="Asp23"/>
    <property type="match status" value="1"/>
</dbReference>
<dbReference type="InterPro" id="IPR005531">
    <property type="entry name" value="Asp23"/>
</dbReference>
<feature type="region of interest" description="Disordered" evidence="2">
    <location>
        <begin position="1"/>
        <end position="25"/>
    </location>
</feature>
<proteinExistence type="inferred from homology"/>
<dbReference type="PANTHER" id="PTHR34297">
    <property type="entry name" value="HYPOTHETICAL CYTOSOLIC PROTEIN-RELATED"/>
    <property type="match status" value="1"/>
</dbReference>
<comment type="caution">
    <text evidence="3">The sequence shown here is derived from an EMBL/GenBank/DDBJ whole genome shotgun (WGS) entry which is preliminary data.</text>
</comment>
<dbReference type="EMBL" id="JBHSIT010000015">
    <property type="protein sequence ID" value="MFC4913095.1"/>
    <property type="molecule type" value="Genomic_DNA"/>
</dbReference>
<dbReference type="PANTHER" id="PTHR34297:SF2">
    <property type="entry name" value="ASP23_GLS24 FAMILY ENVELOPE STRESS RESPONSE PROTEIN"/>
    <property type="match status" value="1"/>
</dbReference>
<organism evidence="3 4">
    <name type="scientific">Actinomadura gamaensis</name>
    <dbReference type="NCBI Taxonomy" id="1763541"/>
    <lineage>
        <taxon>Bacteria</taxon>
        <taxon>Bacillati</taxon>
        <taxon>Actinomycetota</taxon>
        <taxon>Actinomycetes</taxon>
        <taxon>Streptosporangiales</taxon>
        <taxon>Thermomonosporaceae</taxon>
        <taxon>Actinomadura</taxon>
    </lineage>
</organism>
<feature type="compositionally biased region" description="Basic and acidic residues" evidence="2">
    <location>
        <begin position="133"/>
        <end position="142"/>
    </location>
</feature>
<evidence type="ECO:0000256" key="2">
    <source>
        <dbReference type="SAM" id="MobiDB-lite"/>
    </source>
</evidence>
<sequence length="142" mass="14745">MTTVVRGGTGPDAASGPEDRGTTRITDRVIQRLAGRAAGEASGATGLDKSVLGMKVGGRGEARARVTVDGDRVTARVSTSVEYPAPVRQVARRVRELVSARITEMTGMAVERVDVEVAAFDHSDGGASAKPGGRGDGRRDLE</sequence>
<protein>
    <submittedName>
        <fullName evidence="3">Asp23/Gls24 family envelope stress response protein</fullName>
    </submittedName>
</protein>
<evidence type="ECO:0000313" key="4">
    <source>
        <dbReference type="Proteomes" id="UP001595872"/>
    </source>
</evidence>
<name>A0ABV9UBW0_9ACTN</name>
<evidence type="ECO:0000313" key="3">
    <source>
        <dbReference type="EMBL" id="MFC4913095.1"/>
    </source>
</evidence>